<accession>A0A4R3JV60</accession>
<reference evidence="1 2" key="1">
    <citation type="submission" date="2019-03" db="EMBL/GenBank/DDBJ databases">
        <title>Genomic Encyclopedia of Type Strains, Phase IV (KMG-IV): sequencing the most valuable type-strain genomes for metagenomic binning, comparative biology and taxonomic classification.</title>
        <authorList>
            <person name="Goeker M."/>
        </authorList>
    </citation>
    <scope>NUCLEOTIDE SEQUENCE [LARGE SCALE GENOMIC DNA]</scope>
    <source>
        <strain evidence="1 2">DSM 103923</strain>
    </source>
</reference>
<sequence length="115" mass="11777">MSELHPSIVALVALAANIAAKHPKQGLCQLDKLREYGVPEAHIDTVIEIARHIRDEAGQLLDASFDAARAAAQTQVAEAAPAGKPKVAKGKPLTIAIAEAGGACCTPTPGGKSCC</sequence>
<dbReference type="OrthoDB" id="8563100at2"/>
<proteinExistence type="predicted"/>
<evidence type="ECO:0000313" key="1">
    <source>
        <dbReference type="EMBL" id="TCS71739.1"/>
    </source>
</evidence>
<dbReference type="RefSeq" id="WP_126460211.1">
    <property type="nucleotide sequence ID" value="NZ_AP018721.1"/>
</dbReference>
<dbReference type="Proteomes" id="UP000295135">
    <property type="component" value="Unassembled WGS sequence"/>
</dbReference>
<keyword evidence="2" id="KW-1185">Reference proteome</keyword>
<evidence type="ECO:0000313" key="2">
    <source>
        <dbReference type="Proteomes" id="UP000295135"/>
    </source>
</evidence>
<dbReference type="EMBL" id="SLZY01000008">
    <property type="protein sequence ID" value="TCS71739.1"/>
    <property type="molecule type" value="Genomic_DNA"/>
</dbReference>
<comment type="caution">
    <text evidence="1">The sequence shown here is derived from an EMBL/GenBank/DDBJ whole genome shotgun (WGS) entry which is preliminary data.</text>
</comment>
<gene>
    <name evidence="1" type="ORF">EDC61_10882</name>
</gene>
<dbReference type="AlphaFoldDB" id="A0A4R3JV60"/>
<protein>
    <submittedName>
        <fullName evidence="1">Uncharacterized protein</fullName>
    </submittedName>
</protein>
<organism evidence="1 2">
    <name type="scientific">Sulfuritortus calidifontis</name>
    <dbReference type="NCBI Taxonomy" id="1914471"/>
    <lineage>
        <taxon>Bacteria</taxon>
        <taxon>Pseudomonadati</taxon>
        <taxon>Pseudomonadota</taxon>
        <taxon>Betaproteobacteria</taxon>
        <taxon>Nitrosomonadales</taxon>
        <taxon>Thiobacillaceae</taxon>
        <taxon>Sulfuritortus</taxon>
    </lineage>
</organism>
<name>A0A4R3JV60_9PROT</name>